<organism evidence="3 4">
    <name type="scientific">Saponaria officinalis</name>
    <name type="common">Common soapwort</name>
    <name type="synonym">Lychnis saponaria</name>
    <dbReference type="NCBI Taxonomy" id="3572"/>
    <lineage>
        <taxon>Eukaryota</taxon>
        <taxon>Viridiplantae</taxon>
        <taxon>Streptophyta</taxon>
        <taxon>Embryophyta</taxon>
        <taxon>Tracheophyta</taxon>
        <taxon>Spermatophyta</taxon>
        <taxon>Magnoliopsida</taxon>
        <taxon>eudicotyledons</taxon>
        <taxon>Gunneridae</taxon>
        <taxon>Pentapetalae</taxon>
        <taxon>Caryophyllales</taxon>
        <taxon>Caryophyllaceae</taxon>
        <taxon>Caryophylleae</taxon>
        <taxon>Saponaria</taxon>
    </lineage>
</organism>
<proteinExistence type="predicted"/>
<comment type="caution">
    <text evidence="3">The sequence shown here is derived from an EMBL/GenBank/DDBJ whole genome shotgun (WGS) entry which is preliminary data.</text>
</comment>
<evidence type="ECO:0000256" key="1">
    <source>
        <dbReference type="SAM" id="MobiDB-lite"/>
    </source>
</evidence>
<dbReference type="PANTHER" id="PTHR35280">
    <property type="entry name" value="F17L21.9"/>
    <property type="match status" value="1"/>
</dbReference>
<evidence type="ECO:0000313" key="3">
    <source>
        <dbReference type="EMBL" id="KAK9675378.1"/>
    </source>
</evidence>
<dbReference type="Proteomes" id="UP001443914">
    <property type="component" value="Unassembled WGS sequence"/>
</dbReference>
<accession>A0AAW1HGQ4</accession>
<keyword evidence="2" id="KW-0812">Transmembrane</keyword>
<feature type="region of interest" description="Disordered" evidence="1">
    <location>
        <begin position="54"/>
        <end position="86"/>
    </location>
</feature>
<sequence length="173" mass="19946">MEYANSTKNKIELIQIAIQQLIESNQTNLHNNDQHQQILTNLISQLEALKADGIIDPPEPESKESPSSSSNASESKKEDEKDESKEVIKELKKLEKQNRVTHWLLSTLILVTVAWQLSEVSLLLKLRQGITNPFKSFGNMFKDVFKRRRHNEEEPLLVPRFELPELVTSDEKE</sequence>
<dbReference type="PANTHER" id="PTHR35280:SF1">
    <property type="entry name" value="F17L21.9"/>
    <property type="match status" value="1"/>
</dbReference>
<feature type="transmembrane region" description="Helical" evidence="2">
    <location>
        <begin position="100"/>
        <end position="117"/>
    </location>
</feature>
<feature type="compositionally biased region" description="Basic and acidic residues" evidence="1">
    <location>
        <begin position="74"/>
        <end position="86"/>
    </location>
</feature>
<keyword evidence="2" id="KW-0472">Membrane</keyword>
<keyword evidence="4" id="KW-1185">Reference proteome</keyword>
<dbReference type="AlphaFoldDB" id="A0AAW1HGQ4"/>
<name>A0AAW1HGQ4_SAPOF</name>
<keyword evidence="2" id="KW-1133">Transmembrane helix</keyword>
<protein>
    <submittedName>
        <fullName evidence="3">Uncharacterized protein</fullName>
    </submittedName>
</protein>
<gene>
    <name evidence="3" type="ORF">RND81_11G004300</name>
</gene>
<dbReference type="EMBL" id="JBDFQZ010000011">
    <property type="protein sequence ID" value="KAK9675378.1"/>
    <property type="molecule type" value="Genomic_DNA"/>
</dbReference>
<reference evidence="3" key="1">
    <citation type="submission" date="2024-03" db="EMBL/GenBank/DDBJ databases">
        <title>WGS assembly of Saponaria officinalis var. Norfolk2.</title>
        <authorList>
            <person name="Jenkins J."/>
            <person name="Shu S."/>
            <person name="Grimwood J."/>
            <person name="Barry K."/>
            <person name="Goodstein D."/>
            <person name="Schmutz J."/>
            <person name="Leebens-Mack J."/>
            <person name="Osbourn A."/>
        </authorList>
    </citation>
    <scope>NUCLEOTIDE SEQUENCE [LARGE SCALE GENOMIC DNA]</scope>
    <source>
        <strain evidence="3">JIC</strain>
    </source>
</reference>
<evidence type="ECO:0000256" key="2">
    <source>
        <dbReference type="SAM" id="Phobius"/>
    </source>
</evidence>
<evidence type="ECO:0000313" key="4">
    <source>
        <dbReference type="Proteomes" id="UP001443914"/>
    </source>
</evidence>